<proteinExistence type="predicted"/>
<protein>
    <submittedName>
        <fullName evidence="1">Uncharacterized protein</fullName>
    </submittedName>
</protein>
<sequence length="117" mass="13436">MQPNSPTILKVCFPKTVAVVRTYKVTRSGALQVLSMATDWSFHSLPKPISRALLGVTDTEQTGWRIFPKGRHFRHRMKYDKSEVVANISELTSKTIRWLYFCKRQPAFGRAIVQIIV</sequence>
<evidence type="ECO:0000313" key="1">
    <source>
        <dbReference type="EMBL" id="EJW93177.1"/>
    </source>
</evidence>
<name>J9FUC8_9ZZZZ</name>
<organism evidence="1">
    <name type="scientific">gut metagenome</name>
    <dbReference type="NCBI Taxonomy" id="749906"/>
    <lineage>
        <taxon>unclassified sequences</taxon>
        <taxon>metagenomes</taxon>
        <taxon>organismal metagenomes</taxon>
    </lineage>
</organism>
<accession>J9FUC8</accession>
<comment type="caution">
    <text evidence="1">The sequence shown here is derived from an EMBL/GenBank/DDBJ whole genome shotgun (WGS) entry which is preliminary data.</text>
</comment>
<gene>
    <name evidence="1" type="ORF">EVA_18720</name>
</gene>
<dbReference type="AlphaFoldDB" id="J9FUC8"/>
<dbReference type="EMBL" id="AMCI01007124">
    <property type="protein sequence ID" value="EJW93177.1"/>
    <property type="molecule type" value="Genomic_DNA"/>
</dbReference>
<reference evidence="1" key="1">
    <citation type="journal article" date="2012" name="PLoS ONE">
        <title>Gene sets for utilization of primary and secondary nutrition supplies in the distal gut of endangered iberian lynx.</title>
        <authorList>
            <person name="Alcaide M."/>
            <person name="Messina E."/>
            <person name="Richter M."/>
            <person name="Bargiela R."/>
            <person name="Peplies J."/>
            <person name="Huws S.A."/>
            <person name="Newbold C.J."/>
            <person name="Golyshin P.N."/>
            <person name="Simon M.A."/>
            <person name="Lopez G."/>
            <person name="Yakimov M.M."/>
            <person name="Ferrer M."/>
        </authorList>
    </citation>
    <scope>NUCLEOTIDE SEQUENCE</scope>
</reference>